<sequence length="313" mass="33663">MSKQIIGDGAQLRRLYRSYGRWLSPSCGGLGKRPLESTFMGVVEPFSTLFFDAYGVLYGGSVEPAGVAQAMALLRRQDKCIRLLSNNGHESVPVIVSKLAAVGLFFEPHEIITSGMVVASYLARGGLRGAPYLLIGSEQSRQAYAPEPMRLERPPGDARLGLEPPRVLLVCSDSAYWGTPYQAHVESILAVHPLPMLVANPDLVVPLPEGGWLPVAGHAALTLNQRYGAAFIGLGKPFRPVFERAMASVPGVKADEILMIGDTPETDILGANGMGIKSCLVGSGILAKMDLTWYDYCVQQGIMPDFYVPAVAC</sequence>
<dbReference type="STRING" id="156889.Mmc1_0448"/>
<dbReference type="InterPro" id="IPR023214">
    <property type="entry name" value="HAD_sf"/>
</dbReference>
<gene>
    <name evidence="1" type="ordered locus">Mmc1_0448</name>
</gene>
<dbReference type="Gene3D" id="3.40.50.1000">
    <property type="entry name" value="HAD superfamily/HAD-like"/>
    <property type="match status" value="2"/>
</dbReference>
<accession>A0L4T0</accession>
<dbReference type="HOGENOM" id="CLU_043473_2_1_5"/>
<dbReference type="Pfam" id="PF13344">
    <property type="entry name" value="Hydrolase_6"/>
    <property type="match status" value="1"/>
</dbReference>
<keyword evidence="1" id="KW-0378">Hydrolase</keyword>
<keyword evidence="2" id="KW-1185">Reference proteome</keyword>
<proteinExistence type="predicted"/>
<dbReference type="AlphaFoldDB" id="A0L4T0"/>
<reference evidence="2" key="1">
    <citation type="journal article" date="2009" name="Appl. Environ. Microbiol.">
        <title>Complete genome sequence of the chemolithoautotrophic marine magnetotactic coccus strain MC-1.</title>
        <authorList>
            <person name="Schubbe S."/>
            <person name="Williams T.J."/>
            <person name="Xie G."/>
            <person name="Kiss H.E."/>
            <person name="Brettin T.S."/>
            <person name="Martinez D."/>
            <person name="Ross C.A."/>
            <person name="Schuler D."/>
            <person name="Cox B.L."/>
            <person name="Nealson K.H."/>
            <person name="Bazylinski D.A."/>
        </authorList>
    </citation>
    <scope>NUCLEOTIDE SEQUENCE [LARGE SCALE GENOMIC DNA]</scope>
    <source>
        <strain evidence="2">ATCC BAA-1437 / JCM 17883 / MC-1</strain>
    </source>
</reference>
<evidence type="ECO:0000313" key="1">
    <source>
        <dbReference type="EMBL" id="ABK42973.1"/>
    </source>
</evidence>
<organism evidence="1 2">
    <name type="scientific">Magnetococcus marinus (strain ATCC BAA-1437 / JCM 17883 / MC-1)</name>
    <dbReference type="NCBI Taxonomy" id="156889"/>
    <lineage>
        <taxon>Bacteria</taxon>
        <taxon>Pseudomonadati</taxon>
        <taxon>Pseudomonadota</taxon>
        <taxon>Magnetococcia</taxon>
        <taxon>Magnetococcales</taxon>
        <taxon>Magnetococcaceae</taxon>
        <taxon>Magnetococcus</taxon>
    </lineage>
</organism>
<dbReference type="InterPro" id="IPR006357">
    <property type="entry name" value="HAD-SF_hydro_IIA"/>
</dbReference>
<dbReference type="PANTHER" id="PTHR19288:SF90">
    <property type="entry name" value="OS08G0542600 PROTEIN"/>
    <property type="match status" value="1"/>
</dbReference>
<dbReference type="EMBL" id="CP000471">
    <property type="protein sequence ID" value="ABK42973.1"/>
    <property type="molecule type" value="Genomic_DNA"/>
</dbReference>
<dbReference type="GO" id="GO:0005737">
    <property type="term" value="C:cytoplasm"/>
    <property type="evidence" value="ECO:0007669"/>
    <property type="project" value="TreeGrafter"/>
</dbReference>
<evidence type="ECO:0000313" key="2">
    <source>
        <dbReference type="Proteomes" id="UP000002586"/>
    </source>
</evidence>
<dbReference type="GO" id="GO:0016791">
    <property type="term" value="F:phosphatase activity"/>
    <property type="evidence" value="ECO:0007669"/>
    <property type="project" value="TreeGrafter"/>
</dbReference>
<dbReference type="OrthoDB" id="148966at2"/>
<dbReference type="Pfam" id="PF13242">
    <property type="entry name" value="Hydrolase_like"/>
    <property type="match status" value="1"/>
</dbReference>
<dbReference type="SUPFAM" id="SSF56784">
    <property type="entry name" value="HAD-like"/>
    <property type="match status" value="1"/>
</dbReference>
<reference evidence="1 2" key="2">
    <citation type="journal article" date="2012" name="Int. J. Syst. Evol. Microbiol.">
        <title>Magnetococcus marinus gen. nov., sp. nov., a marine, magnetotactic bacterium that represents a novel lineage (Magnetococcaceae fam. nov.; Magnetococcales ord. nov.) at the base of the Alphaproteobacteria.</title>
        <authorList>
            <person name="Bazylinski D.A."/>
            <person name="Williams T.J."/>
            <person name="Lefevre C.T."/>
            <person name="Berg R.J."/>
            <person name="Zhang C.L."/>
            <person name="Bowser S.S."/>
            <person name="Dean A.J."/>
            <person name="Beveridge T.J."/>
        </authorList>
    </citation>
    <scope>NUCLEOTIDE SEQUENCE [LARGE SCALE GENOMIC DNA]</scope>
    <source>
        <strain evidence="2">ATCC BAA-1437 / JCM 17883 / MC-1</strain>
    </source>
</reference>
<dbReference type="eggNOG" id="COG0647">
    <property type="taxonomic scope" value="Bacteria"/>
</dbReference>
<dbReference type="KEGG" id="mgm:Mmc1_0448"/>
<name>A0L4T0_MAGMM</name>
<dbReference type="InterPro" id="IPR036412">
    <property type="entry name" value="HAD-like_sf"/>
</dbReference>
<dbReference type="RefSeq" id="WP_011712143.1">
    <property type="nucleotide sequence ID" value="NC_008576.1"/>
</dbReference>
<protein>
    <submittedName>
        <fullName evidence="1">Haloacid dehalogenase domain protein hydrolase</fullName>
    </submittedName>
</protein>
<dbReference type="PANTHER" id="PTHR19288">
    <property type="entry name" value="4-NITROPHENYLPHOSPHATASE-RELATED"/>
    <property type="match status" value="1"/>
</dbReference>
<dbReference type="Proteomes" id="UP000002586">
    <property type="component" value="Chromosome"/>
</dbReference>